<dbReference type="AlphaFoldDB" id="A0AAJ1AB57"/>
<keyword evidence="1" id="KW-1133">Transmembrane helix</keyword>
<feature type="transmembrane region" description="Helical" evidence="1">
    <location>
        <begin position="53"/>
        <end position="73"/>
    </location>
</feature>
<comment type="caution">
    <text evidence="2">The sequence shown here is derived from an EMBL/GenBank/DDBJ whole genome shotgun (WGS) entry which is preliminary data.</text>
</comment>
<dbReference type="EMBL" id="JAAXEP010000010">
    <property type="protein sequence ID" value="MBY5630426.1"/>
    <property type="molecule type" value="Genomic_DNA"/>
</dbReference>
<proteinExistence type="predicted"/>
<evidence type="ECO:0000313" key="2">
    <source>
        <dbReference type="EMBL" id="MBY5630426.1"/>
    </source>
</evidence>
<keyword evidence="1" id="KW-0472">Membrane</keyword>
<protein>
    <submittedName>
        <fullName evidence="2">Uncharacterized protein</fullName>
    </submittedName>
</protein>
<dbReference type="RefSeq" id="WP_222419802.1">
    <property type="nucleotide sequence ID" value="NZ_JAAXEP010000010.1"/>
</dbReference>
<organism evidence="2 3">
    <name type="scientific">Rhizobium leguminosarum</name>
    <dbReference type="NCBI Taxonomy" id="384"/>
    <lineage>
        <taxon>Bacteria</taxon>
        <taxon>Pseudomonadati</taxon>
        <taxon>Pseudomonadota</taxon>
        <taxon>Alphaproteobacteria</taxon>
        <taxon>Hyphomicrobiales</taxon>
        <taxon>Rhizobiaceae</taxon>
        <taxon>Rhizobium/Agrobacterium group</taxon>
        <taxon>Rhizobium</taxon>
    </lineage>
</organism>
<evidence type="ECO:0000256" key="1">
    <source>
        <dbReference type="SAM" id="Phobius"/>
    </source>
</evidence>
<name>A0AAJ1AB57_RHILE</name>
<sequence>MFFTKLVTIAAWIVLVGSVIRIVTGIGIATEIFGPYEEALRRYGGRAENSGAIIDRGVYALLVAIALGTLAEISRSVRGPRE</sequence>
<evidence type="ECO:0000313" key="3">
    <source>
        <dbReference type="Proteomes" id="UP000825699"/>
    </source>
</evidence>
<gene>
    <name evidence="2" type="ORF">HFO42_20265</name>
</gene>
<keyword evidence="1" id="KW-0812">Transmembrane</keyword>
<accession>A0AAJ1AB57</accession>
<dbReference type="Proteomes" id="UP000825699">
    <property type="component" value="Unassembled WGS sequence"/>
</dbReference>
<reference evidence="2" key="1">
    <citation type="submission" date="2020-04" db="EMBL/GenBank/DDBJ databases">
        <title>Global-level population genomics supports evidence of horizontal gene transfer on evolution of Rhizobia in Lentils.</title>
        <authorList>
            <person name="Gai Y."/>
            <person name="Cook D."/>
            <person name="Riely B."/>
        </authorList>
    </citation>
    <scope>NUCLEOTIDE SEQUENCE</scope>
    <source>
        <strain evidence="2">Derici101B</strain>
    </source>
</reference>